<sequence>MELCHTFLKHVTLSLEFFTKINRINKYNSLQYHVFVRRTKKKKTVFLNHREKILEKTKGNNHREGKGNGNKWSFFGWSCVNWDGANWKVSGSKRGEKSLIVTFFLDYHCLLLNRCTP</sequence>
<organism evidence="1 2">
    <name type="scientific">Asparagus officinalis</name>
    <name type="common">Garden asparagus</name>
    <dbReference type="NCBI Taxonomy" id="4686"/>
    <lineage>
        <taxon>Eukaryota</taxon>
        <taxon>Viridiplantae</taxon>
        <taxon>Streptophyta</taxon>
        <taxon>Embryophyta</taxon>
        <taxon>Tracheophyta</taxon>
        <taxon>Spermatophyta</taxon>
        <taxon>Magnoliopsida</taxon>
        <taxon>Liliopsida</taxon>
        <taxon>Asparagales</taxon>
        <taxon>Asparagaceae</taxon>
        <taxon>Asparagoideae</taxon>
        <taxon>Asparagus</taxon>
    </lineage>
</organism>
<protein>
    <submittedName>
        <fullName evidence="1">Uncharacterized protein</fullName>
    </submittedName>
</protein>
<dbReference type="Gramene" id="ONK77146">
    <property type="protein sequence ID" value="ONK77146"/>
    <property type="gene ID" value="A4U43_C02F3570"/>
</dbReference>
<evidence type="ECO:0000313" key="2">
    <source>
        <dbReference type="Proteomes" id="UP000243459"/>
    </source>
</evidence>
<keyword evidence="2" id="KW-1185">Reference proteome</keyword>
<evidence type="ECO:0000313" key="1">
    <source>
        <dbReference type="EMBL" id="ONK77146.1"/>
    </source>
</evidence>
<dbReference type="EMBL" id="CM007382">
    <property type="protein sequence ID" value="ONK77146.1"/>
    <property type="molecule type" value="Genomic_DNA"/>
</dbReference>
<name>A0A5P1FFJ7_ASPOF</name>
<accession>A0A5P1FFJ7</accession>
<dbReference type="AlphaFoldDB" id="A0A5P1FFJ7"/>
<proteinExistence type="predicted"/>
<gene>
    <name evidence="1" type="ORF">A4U43_C02F3570</name>
</gene>
<reference evidence="2" key="1">
    <citation type="journal article" date="2017" name="Nat. Commun.">
        <title>The asparagus genome sheds light on the origin and evolution of a young Y chromosome.</title>
        <authorList>
            <person name="Harkess A."/>
            <person name="Zhou J."/>
            <person name="Xu C."/>
            <person name="Bowers J.E."/>
            <person name="Van der Hulst R."/>
            <person name="Ayyampalayam S."/>
            <person name="Mercati F."/>
            <person name="Riccardi P."/>
            <person name="McKain M.R."/>
            <person name="Kakrana A."/>
            <person name="Tang H."/>
            <person name="Ray J."/>
            <person name="Groenendijk J."/>
            <person name="Arikit S."/>
            <person name="Mathioni S.M."/>
            <person name="Nakano M."/>
            <person name="Shan H."/>
            <person name="Telgmann-Rauber A."/>
            <person name="Kanno A."/>
            <person name="Yue Z."/>
            <person name="Chen H."/>
            <person name="Li W."/>
            <person name="Chen Y."/>
            <person name="Xu X."/>
            <person name="Zhang Y."/>
            <person name="Luo S."/>
            <person name="Chen H."/>
            <person name="Gao J."/>
            <person name="Mao Z."/>
            <person name="Pires J.C."/>
            <person name="Luo M."/>
            <person name="Kudrna D."/>
            <person name="Wing R.A."/>
            <person name="Meyers B.C."/>
            <person name="Yi K."/>
            <person name="Kong H."/>
            <person name="Lavrijsen P."/>
            <person name="Sunseri F."/>
            <person name="Falavigna A."/>
            <person name="Ye Y."/>
            <person name="Leebens-Mack J.H."/>
            <person name="Chen G."/>
        </authorList>
    </citation>
    <scope>NUCLEOTIDE SEQUENCE [LARGE SCALE GENOMIC DNA]</scope>
    <source>
        <strain evidence="2">cv. DH0086</strain>
    </source>
</reference>
<dbReference type="Proteomes" id="UP000243459">
    <property type="component" value="Chromosome 2"/>
</dbReference>